<accession>A0AAV5AHK0</accession>
<evidence type="ECO:0000313" key="2">
    <source>
        <dbReference type="Proteomes" id="UP001050691"/>
    </source>
</evidence>
<dbReference type="AlphaFoldDB" id="A0AAV5AHK0"/>
<protein>
    <recommendedName>
        <fullName evidence="3">Aminoglycoside phosphotransferase domain-containing protein</fullName>
    </recommendedName>
</protein>
<organism evidence="1 2">
    <name type="scientific">Clathrus columnatus</name>
    <dbReference type="NCBI Taxonomy" id="1419009"/>
    <lineage>
        <taxon>Eukaryota</taxon>
        <taxon>Fungi</taxon>
        <taxon>Dikarya</taxon>
        <taxon>Basidiomycota</taxon>
        <taxon>Agaricomycotina</taxon>
        <taxon>Agaricomycetes</taxon>
        <taxon>Phallomycetidae</taxon>
        <taxon>Phallales</taxon>
        <taxon>Clathraceae</taxon>
        <taxon>Clathrus</taxon>
    </lineage>
</organism>
<dbReference type="Proteomes" id="UP001050691">
    <property type="component" value="Unassembled WGS sequence"/>
</dbReference>
<sequence length="109" mass="12384">MTHGGLSPRNLKLCPDGTIGFMDLHSSFVGPIWWEYYALHVSYEDHMFTEPLKKAMIRYGISASNKIMFELDNKFRPWFATYSGALARYENEEIEVGGEAGLKGDSMVL</sequence>
<comment type="caution">
    <text evidence="1">The sequence shown here is derived from an EMBL/GenBank/DDBJ whole genome shotgun (WGS) entry which is preliminary data.</text>
</comment>
<keyword evidence="2" id="KW-1185">Reference proteome</keyword>
<evidence type="ECO:0000313" key="1">
    <source>
        <dbReference type="EMBL" id="GJJ12163.1"/>
    </source>
</evidence>
<proteinExistence type="predicted"/>
<gene>
    <name evidence="1" type="ORF">Clacol_006404</name>
</gene>
<evidence type="ECO:0008006" key="3">
    <source>
        <dbReference type="Google" id="ProtNLM"/>
    </source>
</evidence>
<name>A0AAV5AHK0_9AGAM</name>
<reference evidence="1" key="1">
    <citation type="submission" date="2021-10" db="EMBL/GenBank/DDBJ databases">
        <title>De novo Genome Assembly of Clathrus columnatus (Basidiomycota, Fungi) Using Illumina and Nanopore Sequence Data.</title>
        <authorList>
            <person name="Ogiso-Tanaka E."/>
            <person name="Itagaki H."/>
            <person name="Hosoya T."/>
            <person name="Hosaka K."/>
        </authorList>
    </citation>
    <scope>NUCLEOTIDE SEQUENCE</scope>
    <source>
        <strain evidence="1">MO-923</strain>
    </source>
</reference>
<dbReference type="EMBL" id="BPWL01000007">
    <property type="protein sequence ID" value="GJJ12163.1"/>
    <property type="molecule type" value="Genomic_DNA"/>
</dbReference>